<accession>A0A4P7SNC3</accession>
<sequence length="179" mass="19411">MDVAALIISAVALLVAALSTLYTRRQARAADETAAIERARRYDERTPELDIEIEPLSRDRLRRHQRLVVRLASSEALTGVDVEIHDAPGLSLSPDQDGVIAGAPGPIVKGSRRARPGEVLVSPGQAVTWQTEVTSAGSGRPGRARLVVSAVRGDEVWVIHREVRVPPLPPRITTSARQR</sequence>
<dbReference type="AlphaFoldDB" id="A0A4P7SNC3"/>
<dbReference type="OrthoDB" id="3436922at2"/>
<evidence type="ECO:0000313" key="2">
    <source>
        <dbReference type="Proteomes" id="UP000296469"/>
    </source>
</evidence>
<reference evidence="1 2" key="1">
    <citation type="submission" date="2019-04" db="EMBL/GenBank/DDBJ databases">
        <title>Isolation and identification of Cellulomonas shaoxiangyii sp. Nov. isolated from feces of the Tibetan antelopes (Pantholops hodgsonii) in the Qinghai-Tibet plateau of China.</title>
        <authorList>
            <person name="Tian Z."/>
        </authorList>
    </citation>
    <scope>NUCLEOTIDE SEQUENCE [LARGE SCALE GENOMIC DNA]</scope>
    <source>
        <strain evidence="1 2">Z28</strain>
    </source>
</reference>
<gene>
    <name evidence="1" type="ORF">E5225_17180</name>
</gene>
<dbReference type="EMBL" id="CP039291">
    <property type="protein sequence ID" value="QCB95037.1"/>
    <property type="molecule type" value="Genomic_DNA"/>
</dbReference>
<dbReference type="RefSeq" id="WP_135972167.1">
    <property type="nucleotide sequence ID" value="NZ_CP039291.1"/>
</dbReference>
<evidence type="ECO:0000313" key="1">
    <source>
        <dbReference type="EMBL" id="QCB95037.1"/>
    </source>
</evidence>
<protein>
    <submittedName>
        <fullName evidence="1">Uncharacterized protein</fullName>
    </submittedName>
</protein>
<dbReference type="KEGG" id="celz:E5225_17180"/>
<organism evidence="1 2">
    <name type="scientific">Cellulomonas shaoxiangyii</name>
    <dbReference type="NCBI Taxonomy" id="2566013"/>
    <lineage>
        <taxon>Bacteria</taxon>
        <taxon>Bacillati</taxon>
        <taxon>Actinomycetota</taxon>
        <taxon>Actinomycetes</taxon>
        <taxon>Micrococcales</taxon>
        <taxon>Cellulomonadaceae</taxon>
        <taxon>Cellulomonas</taxon>
    </lineage>
</organism>
<proteinExistence type="predicted"/>
<dbReference type="Proteomes" id="UP000296469">
    <property type="component" value="Chromosome"/>
</dbReference>
<name>A0A4P7SNC3_9CELL</name>
<keyword evidence="2" id="KW-1185">Reference proteome</keyword>